<dbReference type="EMBL" id="CM039432">
    <property type="protein sequence ID" value="KAI4334018.1"/>
    <property type="molecule type" value="Genomic_DNA"/>
</dbReference>
<gene>
    <name evidence="1" type="ORF">L6164_018759</name>
</gene>
<dbReference type="Proteomes" id="UP000828941">
    <property type="component" value="Chromosome 7"/>
</dbReference>
<name>A0ACB9NC13_BAUVA</name>
<evidence type="ECO:0000313" key="2">
    <source>
        <dbReference type="Proteomes" id="UP000828941"/>
    </source>
</evidence>
<comment type="caution">
    <text evidence="1">The sequence shown here is derived from an EMBL/GenBank/DDBJ whole genome shotgun (WGS) entry which is preliminary data.</text>
</comment>
<proteinExistence type="predicted"/>
<sequence length="287" mass="32851">MAPAVITASSASLLLFRPPSSHHRPSSSAVFRCPPSSLSFRSKDLILERCTTTYWLKKKGVDFACKSQGKSCLQTTIDRFLLFHEHQAGPSLTTPTVSGRSQSMIRRQAYKYNSFGFRVPSNAEKPEWWWRTLSCVPYLVALWVSNTGFFLSPLLENFKYFEDVVFYIPGAVTPLPAWFHMVYYYLALGLVVKNKEWPLLFRFNVMMGLLLETALQVVWYSANFFPIIHYNGTLGMYFWAGLTLAYILLMLKCIRCALLGTFVKIPLMSESAFIHSLFHIGGFQRPF</sequence>
<evidence type="ECO:0000313" key="1">
    <source>
        <dbReference type="EMBL" id="KAI4334018.1"/>
    </source>
</evidence>
<accession>A0ACB9NC13</accession>
<protein>
    <submittedName>
        <fullName evidence="1">Uncharacterized protein</fullName>
    </submittedName>
</protein>
<organism evidence="1 2">
    <name type="scientific">Bauhinia variegata</name>
    <name type="common">Purple orchid tree</name>
    <name type="synonym">Phanera variegata</name>
    <dbReference type="NCBI Taxonomy" id="167791"/>
    <lineage>
        <taxon>Eukaryota</taxon>
        <taxon>Viridiplantae</taxon>
        <taxon>Streptophyta</taxon>
        <taxon>Embryophyta</taxon>
        <taxon>Tracheophyta</taxon>
        <taxon>Spermatophyta</taxon>
        <taxon>Magnoliopsida</taxon>
        <taxon>eudicotyledons</taxon>
        <taxon>Gunneridae</taxon>
        <taxon>Pentapetalae</taxon>
        <taxon>rosids</taxon>
        <taxon>fabids</taxon>
        <taxon>Fabales</taxon>
        <taxon>Fabaceae</taxon>
        <taxon>Cercidoideae</taxon>
        <taxon>Cercideae</taxon>
        <taxon>Bauhiniinae</taxon>
        <taxon>Bauhinia</taxon>
    </lineage>
</organism>
<keyword evidence="2" id="KW-1185">Reference proteome</keyword>
<reference evidence="1 2" key="1">
    <citation type="journal article" date="2022" name="DNA Res.">
        <title>Chromosomal-level genome assembly of the orchid tree Bauhinia variegata (Leguminosae; Cercidoideae) supports the allotetraploid origin hypothesis of Bauhinia.</title>
        <authorList>
            <person name="Zhong Y."/>
            <person name="Chen Y."/>
            <person name="Zheng D."/>
            <person name="Pang J."/>
            <person name="Liu Y."/>
            <person name="Luo S."/>
            <person name="Meng S."/>
            <person name="Qian L."/>
            <person name="Wei D."/>
            <person name="Dai S."/>
            <person name="Zhou R."/>
        </authorList>
    </citation>
    <scope>NUCLEOTIDE SEQUENCE [LARGE SCALE GENOMIC DNA]</scope>
    <source>
        <strain evidence="1">BV-YZ2020</strain>
    </source>
</reference>